<keyword evidence="2" id="KW-1185">Reference proteome</keyword>
<dbReference type="EMBL" id="JBHFEH010000073">
    <property type="protein sequence ID" value="KAL2049035.1"/>
    <property type="molecule type" value="Genomic_DNA"/>
</dbReference>
<organism evidence="1 2">
    <name type="scientific">Lepraria finkii</name>
    <dbReference type="NCBI Taxonomy" id="1340010"/>
    <lineage>
        <taxon>Eukaryota</taxon>
        <taxon>Fungi</taxon>
        <taxon>Dikarya</taxon>
        <taxon>Ascomycota</taxon>
        <taxon>Pezizomycotina</taxon>
        <taxon>Lecanoromycetes</taxon>
        <taxon>OSLEUM clade</taxon>
        <taxon>Lecanoromycetidae</taxon>
        <taxon>Lecanorales</taxon>
        <taxon>Lecanorineae</taxon>
        <taxon>Stereocaulaceae</taxon>
        <taxon>Lepraria</taxon>
    </lineage>
</organism>
<reference evidence="1 2" key="1">
    <citation type="submission" date="2024-09" db="EMBL/GenBank/DDBJ databases">
        <title>Rethinking Asexuality: The Enigmatic Case of Functional Sexual Genes in Lepraria (Stereocaulaceae).</title>
        <authorList>
            <person name="Doellman M."/>
            <person name="Sun Y."/>
            <person name="Barcenas-Pena A."/>
            <person name="Lumbsch H.T."/>
            <person name="Grewe F."/>
        </authorList>
    </citation>
    <scope>NUCLEOTIDE SEQUENCE [LARGE SCALE GENOMIC DNA]</scope>
    <source>
        <strain evidence="1 2">Grewe 0041</strain>
    </source>
</reference>
<dbReference type="Proteomes" id="UP001590951">
    <property type="component" value="Unassembled WGS sequence"/>
</dbReference>
<accession>A0ABR4AUT6</accession>
<sequence>MASQLCSSPRDLPRLVTAAPKRSKSSYRQGPIVLATTFTNTEKEKDVLGWSDSYSWNSVVNNALFTQQDVYKNAETYTLSTFVAKLADYWLRPKYTSGGEGPLIDDYNIPELPVAES</sequence>
<proteinExistence type="predicted"/>
<evidence type="ECO:0000313" key="2">
    <source>
        <dbReference type="Proteomes" id="UP001590951"/>
    </source>
</evidence>
<comment type="caution">
    <text evidence="1">The sequence shown here is derived from an EMBL/GenBank/DDBJ whole genome shotgun (WGS) entry which is preliminary data.</text>
</comment>
<gene>
    <name evidence="1" type="ORF">ABVK25_010706</name>
</gene>
<protein>
    <submittedName>
        <fullName evidence="1">Uncharacterized protein</fullName>
    </submittedName>
</protein>
<evidence type="ECO:0000313" key="1">
    <source>
        <dbReference type="EMBL" id="KAL2049035.1"/>
    </source>
</evidence>
<name>A0ABR4AUT6_9LECA</name>